<dbReference type="RefSeq" id="WP_149841244.1">
    <property type="nucleotide sequence ID" value="NZ_VUOC01000004.1"/>
</dbReference>
<proteinExistence type="inferred from homology"/>
<reference evidence="7 8" key="2">
    <citation type="submission" date="2019-09" db="EMBL/GenBank/DDBJ databases">
        <authorList>
            <person name="Jin C."/>
        </authorList>
    </citation>
    <scope>NUCLEOTIDE SEQUENCE [LARGE SCALE GENOMIC DNA]</scope>
    <source>
        <strain evidence="7 8">BN140078</strain>
    </source>
</reference>
<evidence type="ECO:0000313" key="8">
    <source>
        <dbReference type="Proteomes" id="UP000324611"/>
    </source>
</evidence>
<dbReference type="Proteomes" id="UP000324611">
    <property type="component" value="Unassembled WGS sequence"/>
</dbReference>
<comment type="subcellular location">
    <subcellularLocation>
        <location evidence="1">Cell outer membrane</location>
    </subcellularLocation>
</comment>
<keyword evidence="4" id="KW-0472">Membrane</keyword>
<sequence length="430" mass="46720">MQKIIAGICIISMLAGACKKDFTNPSAAPEEDVFTSTQAVTGVAVGLQRIYSTNRAGGIYNLVTANGFTTDELLLRNAGNIPENQLNTGGGSVDGTNTVLANVWSNSNKIIFDANRVIEYAKTMDDKAYASGLIGYVTIFKALAMGSLSMFWEQVPDTTGSLNTNVSFINRQAGFTKIVGWIDEALAAITATPPSSGFLTNIPSGMDIKNALLALKARYALFAGNYDLALTTANLVTAKAVLFRYDPIFPNPVWETATATNNVFQVKDSTLGLPAGLQPNLADKRVPFYAVVATDGNPPRYRLSGFWINNTTPIPVYQMGEIWLIKAECYTRKGDLPSGLTELNRVVTKSPAADSLGVGAGLPPILGPLTQAEQLTIIYQQRCIELFMSGLKLEDMRRFNRPLTERKRNFFPYPFAERDNNPNTPADPAF</sequence>
<evidence type="ECO:0000256" key="3">
    <source>
        <dbReference type="ARBA" id="ARBA00022729"/>
    </source>
</evidence>
<accession>A0A5B2VNW4</accession>
<dbReference type="EMBL" id="VUOC01000004">
    <property type="protein sequence ID" value="KAA2240066.1"/>
    <property type="molecule type" value="Genomic_DNA"/>
</dbReference>
<dbReference type="InterPro" id="IPR012944">
    <property type="entry name" value="SusD_RagB_dom"/>
</dbReference>
<protein>
    <submittedName>
        <fullName evidence="7">RagB/SusD family nutrient uptake outer membrane protein</fullName>
    </submittedName>
</protein>
<gene>
    <name evidence="7" type="ORF">F0L74_28250</name>
</gene>
<evidence type="ECO:0000259" key="6">
    <source>
        <dbReference type="Pfam" id="PF07980"/>
    </source>
</evidence>
<dbReference type="PROSITE" id="PS51257">
    <property type="entry name" value="PROKAR_LIPOPROTEIN"/>
    <property type="match status" value="1"/>
</dbReference>
<evidence type="ECO:0000256" key="1">
    <source>
        <dbReference type="ARBA" id="ARBA00004442"/>
    </source>
</evidence>
<name>A0A5B2VNW4_9BACT</name>
<evidence type="ECO:0000256" key="4">
    <source>
        <dbReference type="ARBA" id="ARBA00023136"/>
    </source>
</evidence>
<evidence type="ECO:0000256" key="5">
    <source>
        <dbReference type="ARBA" id="ARBA00023237"/>
    </source>
</evidence>
<comment type="caution">
    <text evidence="7">The sequence shown here is derived from an EMBL/GenBank/DDBJ whole genome shotgun (WGS) entry which is preliminary data.</text>
</comment>
<comment type="similarity">
    <text evidence="2">Belongs to the SusD family.</text>
</comment>
<evidence type="ECO:0000256" key="2">
    <source>
        <dbReference type="ARBA" id="ARBA00006275"/>
    </source>
</evidence>
<dbReference type="GO" id="GO:0009279">
    <property type="term" value="C:cell outer membrane"/>
    <property type="evidence" value="ECO:0007669"/>
    <property type="project" value="UniProtKB-SubCell"/>
</dbReference>
<reference evidence="7 8" key="1">
    <citation type="submission" date="2019-09" db="EMBL/GenBank/DDBJ databases">
        <title>Chitinophaga ginsengihumi sp. nov., isolated from soil of ginseng rhizosphere.</title>
        <authorList>
            <person name="Lee J."/>
        </authorList>
    </citation>
    <scope>NUCLEOTIDE SEQUENCE [LARGE SCALE GENOMIC DNA]</scope>
    <source>
        <strain evidence="7 8">BN140078</strain>
    </source>
</reference>
<organism evidence="7 8">
    <name type="scientific">Chitinophaga agrisoli</name>
    <dbReference type="NCBI Taxonomy" id="2607653"/>
    <lineage>
        <taxon>Bacteria</taxon>
        <taxon>Pseudomonadati</taxon>
        <taxon>Bacteroidota</taxon>
        <taxon>Chitinophagia</taxon>
        <taxon>Chitinophagales</taxon>
        <taxon>Chitinophagaceae</taxon>
        <taxon>Chitinophaga</taxon>
    </lineage>
</organism>
<keyword evidence="5" id="KW-0998">Cell outer membrane</keyword>
<dbReference type="InterPro" id="IPR011990">
    <property type="entry name" value="TPR-like_helical_dom_sf"/>
</dbReference>
<dbReference type="Gene3D" id="1.25.40.390">
    <property type="match status" value="1"/>
</dbReference>
<dbReference type="Pfam" id="PF07980">
    <property type="entry name" value="SusD_RagB"/>
    <property type="match status" value="1"/>
</dbReference>
<keyword evidence="8" id="KW-1185">Reference proteome</keyword>
<keyword evidence="3" id="KW-0732">Signal</keyword>
<dbReference type="AlphaFoldDB" id="A0A5B2VNW4"/>
<dbReference type="SUPFAM" id="SSF48452">
    <property type="entry name" value="TPR-like"/>
    <property type="match status" value="1"/>
</dbReference>
<evidence type="ECO:0000313" key="7">
    <source>
        <dbReference type="EMBL" id="KAA2240066.1"/>
    </source>
</evidence>
<feature type="domain" description="RagB/SusD" evidence="6">
    <location>
        <begin position="309"/>
        <end position="415"/>
    </location>
</feature>